<comment type="caution">
    <text evidence="2">The sequence shown here is derived from an EMBL/GenBank/DDBJ whole genome shotgun (WGS) entry which is preliminary data.</text>
</comment>
<accession>A0AAV5AYP7</accession>
<dbReference type="RefSeq" id="WP_264846785.1">
    <property type="nucleotide sequence ID" value="NZ_BPMA01000030.1"/>
</dbReference>
<protein>
    <recommendedName>
        <fullName evidence="6">HTH cro/C1-type domain-containing protein</fullName>
    </recommendedName>
</protein>
<gene>
    <name evidence="2" type="ORF">RCZ15_25880</name>
    <name evidence="3" type="ORF">RCZ16_23880</name>
</gene>
<feature type="coiled-coil region" evidence="1">
    <location>
        <begin position="105"/>
        <end position="139"/>
    </location>
</feature>
<dbReference type="EMBL" id="BQKB01000060">
    <property type="protein sequence ID" value="GJM54072.1"/>
    <property type="molecule type" value="Genomic_DNA"/>
</dbReference>
<dbReference type="EMBL" id="BQKA01000076">
    <property type="protein sequence ID" value="GJM51615.1"/>
    <property type="molecule type" value="Genomic_DNA"/>
</dbReference>
<organism evidence="2 4">
    <name type="scientific">Capnocytophaga catalasegens</name>
    <dbReference type="NCBI Taxonomy" id="1004260"/>
    <lineage>
        <taxon>Bacteria</taxon>
        <taxon>Pseudomonadati</taxon>
        <taxon>Bacteroidota</taxon>
        <taxon>Flavobacteriia</taxon>
        <taxon>Flavobacteriales</taxon>
        <taxon>Flavobacteriaceae</taxon>
        <taxon>Capnocytophaga</taxon>
    </lineage>
</organism>
<evidence type="ECO:0000313" key="3">
    <source>
        <dbReference type="EMBL" id="GJM54072.1"/>
    </source>
</evidence>
<sequence>MIKERVIQVIEIKGIAKEKFFEKIGVTSANFRGNAKKTPLNSTTIENILSEIPELNPEWLLTGKGSMLKTESKGSVNQNLVGDNSVQVGGSNNGKIKNNTENQFIKELQTEIENLKILLIEKEKQLTEKEKQISKLIDKLTK</sequence>
<evidence type="ECO:0000256" key="1">
    <source>
        <dbReference type="SAM" id="Coils"/>
    </source>
</evidence>
<keyword evidence="1" id="KW-0175">Coiled coil</keyword>
<reference evidence="2 5" key="1">
    <citation type="submission" date="2021-11" db="EMBL/GenBank/DDBJ databases">
        <title>Draft genome sequence of Capnocytophaga sp. strain KC07075 isolated from cat oral cavity.</title>
        <authorList>
            <person name="Suzuki M."/>
            <person name="Imaoka K."/>
            <person name="Kimura M."/>
            <person name="Morikawa S."/>
            <person name="Maeda K."/>
        </authorList>
    </citation>
    <scope>NUCLEOTIDE SEQUENCE</scope>
    <source>
        <strain evidence="2">KC07075</strain>
        <strain evidence="3 5">KC07079</strain>
    </source>
</reference>
<evidence type="ECO:0008006" key="6">
    <source>
        <dbReference type="Google" id="ProtNLM"/>
    </source>
</evidence>
<evidence type="ECO:0000313" key="5">
    <source>
        <dbReference type="Proteomes" id="UP001208692"/>
    </source>
</evidence>
<dbReference type="AlphaFoldDB" id="A0AAV5AYP7"/>
<dbReference type="Proteomes" id="UP001208692">
    <property type="component" value="Unassembled WGS sequence"/>
</dbReference>
<proteinExistence type="predicted"/>
<dbReference type="Proteomes" id="UP001207736">
    <property type="component" value="Unassembled WGS sequence"/>
</dbReference>
<keyword evidence="5" id="KW-1185">Reference proteome</keyword>
<name>A0AAV5AYP7_9FLAO</name>
<evidence type="ECO:0000313" key="2">
    <source>
        <dbReference type="EMBL" id="GJM51615.1"/>
    </source>
</evidence>
<evidence type="ECO:0000313" key="4">
    <source>
        <dbReference type="Proteomes" id="UP001207736"/>
    </source>
</evidence>